<organism evidence="2 3">
    <name type="scientific">Prorocentrum cordatum</name>
    <dbReference type="NCBI Taxonomy" id="2364126"/>
    <lineage>
        <taxon>Eukaryota</taxon>
        <taxon>Sar</taxon>
        <taxon>Alveolata</taxon>
        <taxon>Dinophyceae</taxon>
        <taxon>Prorocentrales</taxon>
        <taxon>Prorocentraceae</taxon>
        <taxon>Prorocentrum</taxon>
    </lineage>
</organism>
<evidence type="ECO:0000313" key="2">
    <source>
        <dbReference type="EMBL" id="CAK0847690.1"/>
    </source>
</evidence>
<dbReference type="EMBL" id="CAUYUJ010014922">
    <property type="protein sequence ID" value="CAK0847690.1"/>
    <property type="molecule type" value="Genomic_DNA"/>
</dbReference>
<feature type="compositionally biased region" description="Low complexity" evidence="1">
    <location>
        <begin position="544"/>
        <end position="555"/>
    </location>
</feature>
<gene>
    <name evidence="2" type="ORF">PCOR1329_LOCUS40828</name>
</gene>
<evidence type="ECO:0000256" key="1">
    <source>
        <dbReference type="SAM" id="MobiDB-lite"/>
    </source>
</evidence>
<feature type="compositionally biased region" description="Low complexity" evidence="1">
    <location>
        <begin position="518"/>
        <end position="530"/>
    </location>
</feature>
<protein>
    <submittedName>
        <fullName evidence="2">Uncharacterized protein</fullName>
    </submittedName>
</protein>
<keyword evidence="3" id="KW-1185">Reference proteome</keyword>
<evidence type="ECO:0000313" key="3">
    <source>
        <dbReference type="Proteomes" id="UP001189429"/>
    </source>
</evidence>
<comment type="caution">
    <text evidence="2">The sequence shown here is derived from an EMBL/GenBank/DDBJ whole genome shotgun (WGS) entry which is preliminary data.</text>
</comment>
<feature type="compositionally biased region" description="Basic residues" evidence="1">
    <location>
        <begin position="498"/>
        <end position="511"/>
    </location>
</feature>
<name>A0ABN9TNU7_9DINO</name>
<dbReference type="Proteomes" id="UP001189429">
    <property type="component" value="Unassembled WGS sequence"/>
</dbReference>
<sequence>MQDVGSASMPGDSEGDAASCPRSMHVVGRSAGQENHDICGEYVHVGQHHGFAVYQKLGSATAIRYLRSMHRWVIDRAGVRESDVCVAWANDSVGSIHPARADLIWHVWDVTSQVHVMDANVVTFSAPAKITLVGRAANRENASANGEYTLAGVCHSRPLYQHRNGTAVLRFHSDEGRWLLSSVYDSGNVCCAFAEGDSMPHPGFPELQWHFWEPQVGKFSPDPATRTLTAPRMLHVMGRSAESGNARICGTYYLAGAWEGRSLYVQPGTQTVIRYSGKTDRWLIDCEGLAEPSLMSKLYHWILTGDTSAASERCTAHSQACGTQHPGFCDLQWQVWDTLSGRHNRDLKVRATTAPLAVRIAGRLPASENSDINGDYVLQTTHLGRPAYQKVGGRAMIRFWRPGLASYTHTHPGHADLRTQHRSWAQGLATIGGGVQVCVILGHPVDAGLSTERACETQTPASHTPTAPSRTATIRRPTAPRGTCGRQAEGGTSWTRVWPRRFPRTPRRSCRRPPPPRASGAWPRRPSWTRSGGGWTRPTRPRRAPGGPTASPARGGCLGSSGAPEPLPRRSWRRSRGRPPHVRSGSLAGKRWLPRISRGA</sequence>
<feature type="region of interest" description="Disordered" evidence="1">
    <location>
        <begin position="452"/>
        <end position="600"/>
    </location>
</feature>
<feature type="compositionally biased region" description="Low complexity" evidence="1">
    <location>
        <begin position="464"/>
        <end position="483"/>
    </location>
</feature>
<reference evidence="2" key="1">
    <citation type="submission" date="2023-10" db="EMBL/GenBank/DDBJ databases">
        <authorList>
            <person name="Chen Y."/>
            <person name="Shah S."/>
            <person name="Dougan E. K."/>
            <person name="Thang M."/>
            <person name="Chan C."/>
        </authorList>
    </citation>
    <scope>NUCLEOTIDE SEQUENCE [LARGE SCALE GENOMIC DNA]</scope>
</reference>
<feature type="compositionally biased region" description="Basic residues" evidence="1">
    <location>
        <begin position="570"/>
        <end position="581"/>
    </location>
</feature>
<proteinExistence type="predicted"/>
<accession>A0ABN9TNU7</accession>
<feature type="region of interest" description="Disordered" evidence="1">
    <location>
        <begin position="1"/>
        <end position="22"/>
    </location>
</feature>